<evidence type="ECO:0000313" key="22">
    <source>
        <dbReference type="EMBL" id="KAK8885207.1"/>
    </source>
</evidence>
<comment type="catalytic activity">
    <reaction evidence="12">
        <text>L-histidyl-L-alpha-amino acid(out) = L-histidyl-L-alpha-amino acid(in)</text>
        <dbReference type="Rhea" id="RHEA:79379"/>
        <dbReference type="ChEBI" id="CHEBI:229964"/>
    </reaction>
</comment>
<dbReference type="EMBL" id="JAPFFF010000346">
    <property type="protein sequence ID" value="KAK8834650.1"/>
    <property type="molecule type" value="Genomic_DNA"/>
</dbReference>
<dbReference type="PANTHER" id="PTHR23512:SF11">
    <property type="entry name" value="MAJOR FACILITATOR SUPERFAMILY PROTEIN"/>
    <property type="match status" value="1"/>
</dbReference>
<comment type="caution">
    <text evidence="21">The sequence shown here is derived from an EMBL/GenBank/DDBJ whole genome shotgun (WGS) entry which is preliminary data.</text>
</comment>
<evidence type="ECO:0000256" key="7">
    <source>
        <dbReference type="ARBA" id="ARBA00044893"/>
    </source>
</evidence>
<feature type="transmembrane region" description="Helical" evidence="19">
    <location>
        <begin position="31"/>
        <end position="49"/>
    </location>
</feature>
<dbReference type="PROSITE" id="PS50850">
    <property type="entry name" value="MFS"/>
    <property type="match status" value="1"/>
</dbReference>
<comment type="catalytic activity">
    <reaction evidence="7">
        <text>L-alpha-aminoacyl-L-lysine(out) = L-alpha-aminoacyl-L-lysine(in)</text>
        <dbReference type="Rhea" id="RHEA:79383"/>
        <dbReference type="ChEBI" id="CHEBI:229966"/>
    </reaction>
</comment>
<evidence type="ECO:0000256" key="3">
    <source>
        <dbReference type="ARBA" id="ARBA00044878"/>
    </source>
</evidence>
<proteinExistence type="predicted"/>
<dbReference type="InterPro" id="IPR052187">
    <property type="entry name" value="MFSD1"/>
</dbReference>
<comment type="catalytic activity">
    <reaction evidence="9">
        <text>L-arginyl-L-alpha-amino acid(out) = L-arginyl-L-alpha-amino acid(in)</text>
        <dbReference type="Rhea" id="RHEA:79371"/>
        <dbReference type="ChEBI" id="CHEBI:84315"/>
    </reaction>
</comment>
<keyword evidence="23" id="KW-1185">Reference proteome</keyword>
<keyword evidence="19" id="KW-0472">Membrane</keyword>
<feature type="transmembrane region" description="Helical" evidence="19">
    <location>
        <begin position="440"/>
        <end position="460"/>
    </location>
</feature>
<feature type="transmembrane region" description="Helical" evidence="19">
    <location>
        <begin position="325"/>
        <end position="344"/>
    </location>
</feature>
<feature type="transmembrane region" description="Helical" evidence="19">
    <location>
        <begin position="356"/>
        <end position="379"/>
    </location>
</feature>
<sequence>MNDYDSNLPSLLTSVTDGYAKKSNDTTGFKIRRITIFIIIVLCDVIVYFQRSCSTVLADDMAKSYGVDPSKIGIFSSLFYYPYSILQPFSGLLADVVEPSYLISGSTILAAIGAFICGISKNLFVGYIGRFIVGIGSALVYCPANRIQMNWFPLKDYAKVSGVFLFVAGCGALFAQAPLALLAEAIGWRWCFYIISISACILSILTLLFVRGNPVSYGYYPVNELLAEDTSRWSISQKWHKLVSNFKSVLSFPSFWYLGFFAFFSNGMFYNISGSWGCTYLMDTFGYTKVKSSYLLIALSIGTNVGSLFLPYIHDLMRSKKLNCIIWTVIGIISCLPFIFLSGGNESDSNSSIKRPSLEVLSISILFFILSVATAALWVSYYPMLTEYYHPEAAATAAGWLNGFCFFSSPAFMPFTGMILKHYGFVQGSTTKYKTIGYIYGLWVFSAGCLVVSLIFIFLAKDPKGKAYQVEGYVNPDDPESMITVN</sequence>
<evidence type="ECO:0000256" key="14">
    <source>
        <dbReference type="ARBA" id="ARBA00044924"/>
    </source>
</evidence>
<feature type="transmembrane region" description="Helical" evidence="19">
    <location>
        <begin position="190"/>
        <end position="210"/>
    </location>
</feature>
<comment type="catalytic activity">
    <reaction evidence="13">
        <text>L-alanyl-L-lysine(out) = L-alanyl-L-lysine(in)</text>
        <dbReference type="Rhea" id="RHEA:79415"/>
        <dbReference type="ChEBI" id="CHEBI:192470"/>
    </reaction>
</comment>
<comment type="catalytic activity">
    <reaction evidence="5">
        <text>L-alpha-aminoacyl-L-histidine(out) = L-alpha-aminoacyl-L-histidine(in)</text>
        <dbReference type="Rhea" id="RHEA:79375"/>
        <dbReference type="ChEBI" id="CHEBI:229967"/>
    </reaction>
</comment>
<comment type="catalytic activity">
    <reaction evidence="14">
        <text>L-lysyl-glycine(out) = L-lysyl-glycine(in)</text>
        <dbReference type="Rhea" id="RHEA:79407"/>
        <dbReference type="ChEBI" id="CHEBI:191202"/>
    </reaction>
</comment>
<evidence type="ECO:0000256" key="4">
    <source>
        <dbReference type="ARBA" id="ARBA00044881"/>
    </source>
</evidence>
<dbReference type="InterPro" id="IPR011701">
    <property type="entry name" value="MFS"/>
</dbReference>
<dbReference type="EMBL" id="JAPFFF010000008">
    <property type="protein sequence ID" value="KAK8885207.1"/>
    <property type="molecule type" value="Genomic_DNA"/>
</dbReference>
<evidence type="ECO:0000256" key="9">
    <source>
        <dbReference type="ARBA" id="ARBA00044899"/>
    </source>
</evidence>
<dbReference type="InterPro" id="IPR020846">
    <property type="entry name" value="MFS_dom"/>
</dbReference>
<dbReference type="PANTHER" id="PTHR23512">
    <property type="entry name" value="MAJOR FACILITATOR SUPERFAMILY DOMAIN-CONTAINING PROTEIN 1"/>
    <property type="match status" value="1"/>
</dbReference>
<evidence type="ECO:0000256" key="18">
    <source>
        <dbReference type="ARBA" id="ARBA00046376"/>
    </source>
</evidence>
<evidence type="ECO:0000256" key="1">
    <source>
        <dbReference type="ARBA" id="ARBA00004141"/>
    </source>
</evidence>
<comment type="catalytic activity">
    <reaction evidence="2">
        <text>L-lysyl-L-alanine(out) = L-lysyl-L-alanine(in)</text>
        <dbReference type="Rhea" id="RHEA:79399"/>
        <dbReference type="ChEBI" id="CHEBI:229954"/>
    </reaction>
</comment>
<comment type="catalytic activity">
    <reaction evidence="3">
        <text>L-histidyl-glycine(out) = L-histidyl-glycine(in)</text>
        <dbReference type="Rhea" id="RHEA:79395"/>
        <dbReference type="ChEBI" id="CHEBI:229957"/>
    </reaction>
</comment>
<comment type="subcellular location">
    <subcellularLocation>
        <location evidence="1">Membrane</location>
        <topology evidence="1">Multi-pass membrane protein</topology>
    </subcellularLocation>
</comment>
<dbReference type="Pfam" id="PF07690">
    <property type="entry name" value="MFS_1"/>
    <property type="match status" value="1"/>
</dbReference>
<evidence type="ECO:0000256" key="13">
    <source>
        <dbReference type="ARBA" id="ARBA00044919"/>
    </source>
</evidence>
<organism evidence="21 23">
    <name type="scientific">Tritrichomonas musculus</name>
    <dbReference type="NCBI Taxonomy" id="1915356"/>
    <lineage>
        <taxon>Eukaryota</taxon>
        <taxon>Metamonada</taxon>
        <taxon>Parabasalia</taxon>
        <taxon>Tritrichomonadida</taxon>
        <taxon>Tritrichomonadidae</taxon>
        <taxon>Tritrichomonas</taxon>
    </lineage>
</organism>
<dbReference type="SUPFAM" id="SSF103473">
    <property type="entry name" value="MFS general substrate transporter"/>
    <property type="match status" value="1"/>
</dbReference>
<comment type="catalytic activity">
    <reaction evidence="10">
        <text>L-lysyl-L-lysine(out) = L-lysyl-L-lysine(in)</text>
        <dbReference type="Rhea" id="RHEA:79403"/>
        <dbReference type="ChEBI" id="CHEBI:229956"/>
    </reaction>
</comment>
<feature type="transmembrane region" description="Helical" evidence="19">
    <location>
        <begin position="124"/>
        <end position="141"/>
    </location>
</feature>
<evidence type="ECO:0000313" key="21">
    <source>
        <dbReference type="EMBL" id="KAK8834650.1"/>
    </source>
</evidence>
<evidence type="ECO:0000256" key="8">
    <source>
        <dbReference type="ARBA" id="ARBA00044898"/>
    </source>
</evidence>
<evidence type="ECO:0000256" key="12">
    <source>
        <dbReference type="ARBA" id="ARBA00044912"/>
    </source>
</evidence>
<gene>
    <name evidence="21" type="ORF">M9Y10_026546</name>
    <name evidence="22" type="ORF">M9Y10_044337</name>
</gene>
<protein>
    <recommendedName>
        <fullName evidence="15">Lysosomal dipeptide transporter MFSD1</fullName>
    </recommendedName>
    <alternativeName>
        <fullName evidence="16">Major facilitator superfamily domain-containing protein 1</fullName>
    </alternativeName>
</protein>
<evidence type="ECO:0000256" key="6">
    <source>
        <dbReference type="ARBA" id="ARBA00044891"/>
    </source>
</evidence>
<comment type="subunit">
    <text evidence="18">Homodimer. Interacts with lysosomal protein GLMP (via lumenal domain); the interaction starts while both proteins are still in the endoplasmic reticulum and is required for stabilization of MFSD1 in lysosomes but has no direct effect on its targeting to lysosomes or transporter activity.</text>
</comment>
<comment type="function">
    <text evidence="17">Lysosomal dipeptide uniporter that selectively exports lysine, arginine or histidine-containing dipeptides with a net positive charge from the lysosome lumen into the cytosol. Could play a role in a specific type of protein O-glycosylation indirectly regulating macrophages migration and tissue invasion. Also essential for liver homeostasis.</text>
</comment>
<reference evidence="21 23" key="1">
    <citation type="submission" date="2024-04" db="EMBL/GenBank/DDBJ databases">
        <title>Tritrichomonas musculus Genome.</title>
        <authorList>
            <person name="Alves-Ferreira E."/>
            <person name="Grigg M."/>
            <person name="Lorenzi H."/>
            <person name="Galac M."/>
        </authorList>
    </citation>
    <scope>NUCLEOTIDE SEQUENCE [LARGE SCALE GENOMIC DNA]</scope>
    <source>
        <strain evidence="21 23">EAF2021</strain>
    </source>
</reference>
<evidence type="ECO:0000256" key="17">
    <source>
        <dbReference type="ARBA" id="ARBA00045709"/>
    </source>
</evidence>
<evidence type="ECO:0000256" key="11">
    <source>
        <dbReference type="ARBA" id="ARBA00044903"/>
    </source>
</evidence>
<feature type="transmembrane region" description="Helical" evidence="19">
    <location>
        <begin position="254"/>
        <end position="272"/>
    </location>
</feature>
<accession>A0ABR2GN29</accession>
<name>A0ABR2GN29_9EUKA</name>
<evidence type="ECO:0000256" key="10">
    <source>
        <dbReference type="ARBA" id="ARBA00044900"/>
    </source>
</evidence>
<keyword evidence="19" id="KW-0812">Transmembrane</keyword>
<comment type="catalytic activity">
    <reaction evidence="6">
        <text>L-lysyl-L-alpha-amino acid(out) = L-lysyl-L-alpha-amino acid(in)</text>
        <dbReference type="Rhea" id="RHEA:79387"/>
        <dbReference type="ChEBI" id="CHEBI:229965"/>
    </reaction>
</comment>
<comment type="catalytic activity">
    <reaction evidence="11">
        <text>L-arginyl-glycine(out) = L-arginyl-glycine(in)</text>
        <dbReference type="Rhea" id="RHEA:79391"/>
        <dbReference type="ChEBI" id="CHEBI:229955"/>
    </reaction>
</comment>
<feature type="transmembrane region" description="Helical" evidence="19">
    <location>
        <begin position="161"/>
        <end position="183"/>
    </location>
</feature>
<keyword evidence="19" id="KW-1133">Transmembrane helix</keyword>
<evidence type="ECO:0000259" key="20">
    <source>
        <dbReference type="PROSITE" id="PS50850"/>
    </source>
</evidence>
<evidence type="ECO:0000256" key="15">
    <source>
        <dbReference type="ARBA" id="ARBA00044985"/>
    </source>
</evidence>
<evidence type="ECO:0000313" key="23">
    <source>
        <dbReference type="Proteomes" id="UP001470230"/>
    </source>
</evidence>
<evidence type="ECO:0000256" key="16">
    <source>
        <dbReference type="ARBA" id="ARBA00045018"/>
    </source>
</evidence>
<evidence type="ECO:0000256" key="5">
    <source>
        <dbReference type="ARBA" id="ARBA00044884"/>
    </source>
</evidence>
<feature type="transmembrane region" description="Helical" evidence="19">
    <location>
        <begin position="293"/>
        <end position="313"/>
    </location>
</feature>
<feature type="domain" description="Major facilitator superfamily (MFS) profile" evidence="20">
    <location>
        <begin position="36"/>
        <end position="464"/>
    </location>
</feature>
<feature type="transmembrane region" description="Helical" evidence="19">
    <location>
        <begin position="399"/>
        <end position="420"/>
    </location>
</feature>
<comment type="catalytic activity">
    <reaction evidence="4">
        <text>L-alpha-aminoacyl-L-arginine(out) = L-alpha-aminoacyl-L-arginine(in)</text>
        <dbReference type="Rhea" id="RHEA:79367"/>
        <dbReference type="ChEBI" id="CHEBI:229968"/>
    </reaction>
</comment>
<dbReference type="InterPro" id="IPR036259">
    <property type="entry name" value="MFS_trans_sf"/>
</dbReference>
<dbReference type="Proteomes" id="UP001470230">
    <property type="component" value="Unassembled WGS sequence"/>
</dbReference>
<evidence type="ECO:0000256" key="2">
    <source>
        <dbReference type="ARBA" id="ARBA00044876"/>
    </source>
</evidence>
<dbReference type="Gene3D" id="1.20.1250.20">
    <property type="entry name" value="MFS general substrate transporter like domains"/>
    <property type="match status" value="2"/>
</dbReference>
<comment type="catalytic activity">
    <reaction evidence="8">
        <text>L-aspartyl-L-lysine(out) = L-aspartyl-L-lysine(in)</text>
        <dbReference type="Rhea" id="RHEA:79411"/>
        <dbReference type="ChEBI" id="CHEBI:229953"/>
    </reaction>
</comment>
<evidence type="ECO:0000256" key="19">
    <source>
        <dbReference type="SAM" id="Phobius"/>
    </source>
</evidence>
<feature type="transmembrane region" description="Helical" evidence="19">
    <location>
        <begin position="99"/>
        <end position="117"/>
    </location>
</feature>